<organism evidence="6 7">
    <name type="scientific">Alloacidobacterium dinghuense</name>
    <dbReference type="NCBI Taxonomy" id="2763107"/>
    <lineage>
        <taxon>Bacteria</taxon>
        <taxon>Pseudomonadati</taxon>
        <taxon>Acidobacteriota</taxon>
        <taxon>Terriglobia</taxon>
        <taxon>Terriglobales</taxon>
        <taxon>Acidobacteriaceae</taxon>
        <taxon>Alloacidobacterium</taxon>
    </lineage>
</organism>
<dbReference type="NCBIfam" id="TIGR01730">
    <property type="entry name" value="RND_mfp"/>
    <property type="match status" value="1"/>
</dbReference>
<dbReference type="EMBL" id="CP060394">
    <property type="protein sequence ID" value="QNI35155.1"/>
    <property type="molecule type" value="Genomic_DNA"/>
</dbReference>
<dbReference type="GO" id="GO:1990281">
    <property type="term" value="C:efflux pump complex"/>
    <property type="evidence" value="ECO:0007669"/>
    <property type="project" value="TreeGrafter"/>
</dbReference>
<dbReference type="Pfam" id="PF25876">
    <property type="entry name" value="HH_MFP_RND"/>
    <property type="match status" value="1"/>
</dbReference>
<keyword evidence="2" id="KW-0175">Coiled coil</keyword>
<dbReference type="GO" id="GO:0015562">
    <property type="term" value="F:efflux transmembrane transporter activity"/>
    <property type="evidence" value="ECO:0007669"/>
    <property type="project" value="TreeGrafter"/>
</dbReference>
<dbReference type="Gene3D" id="2.40.50.100">
    <property type="match status" value="1"/>
</dbReference>
<evidence type="ECO:0000256" key="2">
    <source>
        <dbReference type="SAM" id="Coils"/>
    </source>
</evidence>
<dbReference type="PANTHER" id="PTHR30469">
    <property type="entry name" value="MULTIDRUG RESISTANCE PROTEIN MDTA"/>
    <property type="match status" value="1"/>
</dbReference>
<accession>A0A7G8BRI5</accession>
<feature type="domain" description="Multidrug resistance protein MdtA-like C-terminal permuted SH3" evidence="5">
    <location>
        <begin position="288"/>
        <end position="352"/>
    </location>
</feature>
<evidence type="ECO:0000259" key="4">
    <source>
        <dbReference type="Pfam" id="PF25954"/>
    </source>
</evidence>
<dbReference type="Gene3D" id="2.40.420.20">
    <property type="match status" value="1"/>
</dbReference>
<dbReference type="Proteomes" id="UP000515312">
    <property type="component" value="Chromosome"/>
</dbReference>
<dbReference type="InterPro" id="IPR058792">
    <property type="entry name" value="Beta-barrel_RND_2"/>
</dbReference>
<dbReference type="InterPro" id="IPR058624">
    <property type="entry name" value="MdtA-like_HH"/>
</dbReference>
<evidence type="ECO:0000259" key="5">
    <source>
        <dbReference type="Pfam" id="PF25967"/>
    </source>
</evidence>
<evidence type="ECO:0000256" key="1">
    <source>
        <dbReference type="ARBA" id="ARBA00009477"/>
    </source>
</evidence>
<dbReference type="Pfam" id="PF25954">
    <property type="entry name" value="Beta-barrel_RND_2"/>
    <property type="match status" value="1"/>
</dbReference>
<evidence type="ECO:0000313" key="6">
    <source>
        <dbReference type="EMBL" id="QNI35155.1"/>
    </source>
</evidence>
<sequence>MILACSLAALAGCKQEEPPKAVPIPVETAVVQTIPAGSGTKYSANIAPYAQVDLAFQSNGYIDSIYQVPNPSGGRRNVDQGDWIPKETVLAVVKQQNYLDRLQQAKAQLARAQAEHEKARLSFERVSALYATQSATAPDYDSAKAQLDSTAASVSGGEAQVSEATVALDNCFLKAPFSGWLVARNVELGSLVGPATKGFTLADSSSVKAVFGVPDTYMNRVRLGQHFVVSTDALPRPFDGRVSAISSSADQKSRVFSVEVTIPNPRNVLKPGMIASLALEGQRLPPAALVVPLAAVIRNPGHVDSFAVMIAEGNDDLKSVRLRPIELGDTYGNMIVARSGVDIGDRVITTGASLVKDGDKVRVSP</sequence>
<dbReference type="AlphaFoldDB" id="A0A7G8BRI5"/>
<dbReference type="SUPFAM" id="SSF111369">
    <property type="entry name" value="HlyD-like secretion proteins"/>
    <property type="match status" value="1"/>
</dbReference>
<comment type="similarity">
    <text evidence="1">Belongs to the membrane fusion protein (MFP) (TC 8.A.1) family.</text>
</comment>
<gene>
    <name evidence="6" type="ORF">H7849_23570</name>
</gene>
<dbReference type="InterPro" id="IPR006143">
    <property type="entry name" value="RND_pump_MFP"/>
</dbReference>
<name>A0A7G8BRI5_9BACT</name>
<proteinExistence type="inferred from homology"/>
<evidence type="ECO:0000313" key="7">
    <source>
        <dbReference type="Proteomes" id="UP000515312"/>
    </source>
</evidence>
<dbReference type="InterPro" id="IPR058627">
    <property type="entry name" value="MdtA-like_C"/>
</dbReference>
<keyword evidence="7" id="KW-1185">Reference proteome</keyword>
<evidence type="ECO:0000259" key="3">
    <source>
        <dbReference type="Pfam" id="PF25876"/>
    </source>
</evidence>
<dbReference type="FunFam" id="2.40.30.170:FF:000010">
    <property type="entry name" value="Efflux RND transporter periplasmic adaptor subunit"/>
    <property type="match status" value="1"/>
</dbReference>
<protein>
    <submittedName>
        <fullName evidence="6">Efflux RND transporter periplasmic adaptor subunit</fullName>
    </submittedName>
</protein>
<dbReference type="PANTHER" id="PTHR30469:SF15">
    <property type="entry name" value="HLYD FAMILY OF SECRETION PROTEINS"/>
    <property type="match status" value="1"/>
</dbReference>
<feature type="domain" description="Multidrug resistance protein MdtA-like alpha-helical hairpin" evidence="3">
    <location>
        <begin position="102"/>
        <end position="169"/>
    </location>
</feature>
<dbReference type="Gene3D" id="2.40.30.170">
    <property type="match status" value="1"/>
</dbReference>
<feature type="coiled-coil region" evidence="2">
    <location>
        <begin position="95"/>
        <end position="122"/>
    </location>
</feature>
<feature type="domain" description="CusB-like beta-barrel" evidence="4">
    <location>
        <begin position="212"/>
        <end position="282"/>
    </location>
</feature>
<dbReference type="Gene3D" id="1.10.287.470">
    <property type="entry name" value="Helix hairpin bin"/>
    <property type="match status" value="1"/>
</dbReference>
<dbReference type="Pfam" id="PF25967">
    <property type="entry name" value="RND-MFP_C"/>
    <property type="match status" value="1"/>
</dbReference>
<reference evidence="6 7" key="1">
    <citation type="submission" date="2020-08" db="EMBL/GenBank/DDBJ databases">
        <title>Edaphobacter telluris sp. nov. and Acidobacterium dinghuensis sp. nov., two acidobacteria isolated from forest soil.</title>
        <authorList>
            <person name="Fu J."/>
            <person name="Qiu L."/>
        </authorList>
    </citation>
    <scope>NUCLEOTIDE SEQUENCE [LARGE SCALE GENOMIC DNA]</scope>
    <source>
        <strain evidence="6">4Y35</strain>
    </source>
</reference>
<dbReference type="KEGG" id="adin:H7849_23570"/>